<organism evidence="1 2">
    <name type="scientific">Aspergillus novofumigatus (strain IBT 16806)</name>
    <dbReference type="NCBI Taxonomy" id="1392255"/>
    <lineage>
        <taxon>Eukaryota</taxon>
        <taxon>Fungi</taxon>
        <taxon>Dikarya</taxon>
        <taxon>Ascomycota</taxon>
        <taxon>Pezizomycotina</taxon>
        <taxon>Eurotiomycetes</taxon>
        <taxon>Eurotiomycetidae</taxon>
        <taxon>Eurotiales</taxon>
        <taxon>Aspergillaceae</taxon>
        <taxon>Aspergillus</taxon>
        <taxon>Aspergillus subgen. Fumigati</taxon>
    </lineage>
</organism>
<protein>
    <submittedName>
        <fullName evidence="1">Uncharacterized protein</fullName>
    </submittedName>
</protein>
<dbReference type="RefSeq" id="XP_024681037.1">
    <property type="nucleotide sequence ID" value="XM_024829955.1"/>
</dbReference>
<dbReference type="OrthoDB" id="6604875at2759"/>
<dbReference type="GeneID" id="36537281"/>
<dbReference type="OMA" id="CNYICNI"/>
<dbReference type="AlphaFoldDB" id="A0A2I1C488"/>
<dbReference type="VEuPathDB" id="FungiDB:P174DRAFT_460996"/>
<dbReference type="EMBL" id="MSZS01000005">
    <property type="protein sequence ID" value="PKX92442.1"/>
    <property type="molecule type" value="Genomic_DNA"/>
</dbReference>
<gene>
    <name evidence="1" type="ORF">P174DRAFT_460996</name>
</gene>
<name>A0A2I1C488_ASPN1</name>
<keyword evidence="2" id="KW-1185">Reference proteome</keyword>
<comment type="caution">
    <text evidence="1">The sequence shown here is derived from an EMBL/GenBank/DDBJ whole genome shotgun (WGS) entry which is preliminary data.</text>
</comment>
<sequence>MAPSESQSAWDAQSKDAKRILAEDKYDDCLSCRITARTNNHAECDKIQDGISEIGHCNYICNISRHGNMEGFELMTGSKALGIVRAHNENKGFLGAHADQNSKYIRLKVHNNCLTGTKRFLESVIM</sequence>
<accession>A0A2I1C488</accession>
<evidence type="ECO:0000313" key="2">
    <source>
        <dbReference type="Proteomes" id="UP000234474"/>
    </source>
</evidence>
<reference evidence="2" key="1">
    <citation type="journal article" date="2018" name="Proc. Natl. Acad. Sci. U.S.A.">
        <title>Linking secondary metabolites to gene clusters through genome sequencing of six diverse Aspergillus species.</title>
        <authorList>
            <person name="Kaerboelling I."/>
            <person name="Vesth T.C."/>
            <person name="Frisvad J.C."/>
            <person name="Nybo J.L."/>
            <person name="Theobald S."/>
            <person name="Kuo A."/>
            <person name="Bowyer P."/>
            <person name="Matsuda Y."/>
            <person name="Mondo S."/>
            <person name="Lyhne E.K."/>
            <person name="Kogle M.E."/>
            <person name="Clum A."/>
            <person name="Lipzen A."/>
            <person name="Salamov A."/>
            <person name="Ngan C.Y."/>
            <person name="Daum C."/>
            <person name="Chiniquy J."/>
            <person name="Barry K."/>
            <person name="LaButti K."/>
            <person name="Haridas S."/>
            <person name="Simmons B.A."/>
            <person name="Magnuson J.K."/>
            <person name="Mortensen U.H."/>
            <person name="Larsen T.O."/>
            <person name="Grigoriev I.V."/>
            <person name="Baker S.E."/>
            <person name="Andersen M.R."/>
        </authorList>
    </citation>
    <scope>NUCLEOTIDE SEQUENCE [LARGE SCALE GENOMIC DNA]</scope>
    <source>
        <strain evidence="2">IBT 16806</strain>
    </source>
</reference>
<evidence type="ECO:0000313" key="1">
    <source>
        <dbReference type="EMBL" id="PKX92442.1"/>
    </source>
</evidence>
<dbReference type="Proteomes" id="UP000234474">
    <property type="component" value="Unassembled WGS sequence"/>
</dbReference>
<proteinExistence type="predicted"/>